<reference evidence="11" key="1">
    <citation type="submission" date="2016-04" db="EMBL/GenBank/DDBJ databases">
        <authorList>
            <person name="Nguyen H.D."/>
            <person name="Samba Siva P."/>
            <person name="Cullis J."/>
            <person name="Levesque C.A."/>
            <person name="Hambleton S."/>
        </authorList>
    </citation>
    <scope>NUCLEOTIDE SEQUENCE</scope>
    <source>
        <strain evidence="11">DAOMC 236416</strain>
    </source>
</reference>
<dbReference type="EMBL" id="LWDF02000159">
    <property type="protein sequence ID" value="KAE8255448.1"/>
    <property type="molecule type" value="Genomic_DNA"/>
</dbReference>
<reference evidence="11" key="2">
    <citation type="journal article" date="2019" name="IMA Fungus">
        <title>Genome sequencing and comparison of five Tilletia species to identify candidate genes for the detection of regulated species infecting wheat.</title>
        <authorList>
            <person name="Nguyen H.D.T."/>
            <person name="Sultana T."/>
            <person name="Kesanakurti P."/>
            <person name="Hambleton S."/>
        </authorList>
    </citation>
    <scope>NUCLEOTIDE SEQUENCE</scope>
    <source>
        <strain evidence="11">DAOMC 236416</strain>
    </source>
</reference>
<dbReference type="InterPro" id="IPR045150">
    <property type="entry name" value="CYB561D1/2"/>
</dbReference>
<proteinExistence type="predicted"/>
<evidence type="ECO:0000256" key="10">
    <source>
        <dbReference type="ARBA" id="ARBA00023136"/>
    </source>
</evidence>
<keyword evidence="5" id="KW-0812">Transmembrane</keyword>
<keyword evidence="7" id="KW-0249">Electron transport</keyword>
<dbReference type="PANTHER" id="PTHR15422">
    <property type="entry name" value="OS05G0565100 PROTEIN"/>
    <property type="match status" value="1"/>
</dbReference>
<dbReference type="CDD" id="cd08760">
    <property type="entry name" value="Cyt_b561_FRRS1_like"/>
    <property type="match status" value="1"/>
</dbReference>
<accession>A0A177TQE2</accession>
<comment type="caution">
    <text evidence="11">The sequence shown here is derived from an EMBL/GenBank/DDBJ whole genome shotgun (WGS) entry which is preliminary data.</text>
</comment>
<protein>
    <submittedName>
        <fullName evidence="11">Uncharacterized protein</fullName>
    </submittedName>
</protein>
<dbReference type="Proteomes" id="UP000077521">
    <property type="component" value="Unassembled WGS sequence"/>
</dbReference>
<evidence type="ECO:0000256" key="7">
    <source>
        <dbReference type="ARBA" id="ARBA00022982"/>
    </source>
</evidence>
<dbReference type="GO" id="GO:0046872">
    <property type="term" value="F:metal ion binding"/>
    <property type="evidence" value="ECO:0007669"/>
    <property type="project" value="UniProtKB-KW"/>
</dbReference>
<keyword evidence="4" id="KW-0349">Heme</keyword>
<evidence type="ECO:0000256" key="4">
    <source>
        <dbReference type="ARBA" id="ARBA00022617"/>
    </source>
</evidence>
<keyword evidence="10" id="KW-0472">Membrane</keyword>
<evidence type="ECO:0000256" key="6">
    <source>
        <dbReference type="ARBA" id="ARBA00022723"/>
    </source>
</evidence>
<dbReference type="Gene3D" id="1.20.120.1770">
    <property type="match status" value="1"/>
</dbReference>
<dbReference type="AlphaFoldDB" id="A0A177TQE2"/>
<keyword evidence="3" id="KW-0813">Transport</keyword>
<dbReference type="GO" id="GO:0016020">
    <property type="term" value="C:membrane"/>
    <property type="evidence" value="ECO:0007669"/>
    <property type="project" value="UniProtKB-SubCell"/>
</dbReference>
<keyword evidence="6" id="KW-0479">Metal-binding</keyword>
<keyword evidence="12" id="KW-1185">Reference proteome</keyword>
<evidence type="ECO:0000256" key="1">
    <source>
        <dbReference type="ARBA" id="ARBA00001970"/>
    </source>
</evidence>
<gene>
    <name evidence="11" type="ORF">A4X13_0g3033</name>
</gene>
<evidence type="ECO:0000256" key="9">
    <source>
        <dbReference type="ARBA" id="ARBA00023004"/>
    </source>
</evidence>
<comment type="cofactor">
    <cofactor evidence="1">
        <name>heme b</name>
        <dbReference type="ChEBI" id="CHEBI:60344"/>
    </cofactor>
</comment>
<organism evidence="11 12">
    <name type="scientific">Tilletia indica</name>
    <dbReference type="NCBI Taxonomy" id="43049"/>
    <lineage>
        <taxon>Eukaryota</taxon>
        <taxon>Fungi</taxon>
        <taxon>Dikarya</taxon>
        <taxon>Basidiomycota</taxon>
        <taxon>Ustilaginomycotina</taxon>
        <taxon>Exobasidiomycetes</taxon>
        <taxon>Tilletiales</taxon>
        <taxon>Tilletiaceae</taxon>
        <taxon>Tilletia</taxon>
    </lineage>
</organism>
<evidence type="ECO:0000256" key="8">
    <source>
        <dbReference type="ARBA" id="ARBA00022989"/>
    </source>
</evidence>
<dbReference type="InterPro" id="IPR006593">
    <property type="entry name" value="Cyt_b561/ferric_Rdtase_TM"/>
</dbReference>
<evidence type="ECO:0000313" key="11">
    <source>
        <dbReference type="EMBL" id="KAE8255448.1"/>
    </source>
</evidence>
<name>A0A177TQE2_9BASI</name>
<comment type="subcellular location">
    <subcellularLocation>
        <location evidence="2">Membrane</location>
        <topology evidence="2">Multi-pass membrane protein</topology>
    </subcellularLocation>
</comment>
<keyword evidence="8" id="KW-1133">Transmembrane helix</keyword>
<dbReference type="SMART" id="SM00665">
    <property type="entry name" value="B561"/>
    <property type="match status" value="1"/>
</dbReference>
<keyword evidence="9" id="KW-0408">Iron</keyword>
<sequence>MSTSTISTTHFETLDAPHRDLSQARTWFFLLHAVTMMVTFLGIFALGILYGRFGRTFLPTKWFRYHRAIQITGVVSMVIAAVFAIIAVQLAGAPHFKLLHQKVGLAVIILVLLQAAGGQAGHIIRQRHGLRAQNALHVGLGLVIFGLAAWNVQLGLDIWGWKPAPVWKTILGAWSIFLAVVYVGGLTLWPSQRREELSRAAGGEGEPLLR</sequence>
<dbReference type="PANTHER" id="PTHR15422:SF24">
    <property type="entry name" value="DOMON RELATED DOMAIN-CONTAINING PROTEIN"/>
    <property type="match status" value="1"/>
</dbReference>
<dbReference type="PROSITE" id="PS50939">
    <property type="entry name" value="CYTOCHROME_B561"/>
    <property type="match status" value="1"/>
</dbReference>
<evidence type="ECO:0000256" key="2">
    <source>
        <dbReference type="ARBA" id="ARBA00004141"/>
    </source>
</evidence>
<dbReference type="GO" id="GO:0140575">
    <property type="term" value="F:transmembrane monodehydroascorbate reductase activity"/>
    <property type="evidence" value="ECO:0007669"/>
    <property type="project" value="InterPro"/>
</dbReference>
<evidence type="ECO:0000256" key="5">
    <source>
        <dbReference type="ARBA" id="ARBA00022692"/>
    </source>
</evidence>
<dbReference type="Pfam" id="PF03188">
    <property type="entry name" value="Cytochrom_B561"/>
    <property type="match status" value="1"/>
</dbReference>
<evidence type="ECO:0000313" key="12">
    <source>
        <dbReference type="Proteomes" id="UP000077521"/>
    </source>
</evidence>
<dbReference type="GO" id="GO:0020037">
    <property type="term" value="F:heme binding"/>
    <property type="evidence" value="ECO:0007669"/>
    <property type="project" value="TreeGrafter"/>
</dbReference>
<evidence type="ECO:0000256" key="3">
    <source>
        <dbReference type="ARBA" id="ARBA00022448"/>
    </source>
</evidence>